<sequence length="649" mass="74866">MSRPDVDEVLNYLSIKFNKIFCDRDFVCCVIEDFQRIFDNKTKICVLVFPTLGPIYLKALRYQARIFDLAVFNLASPSGKFKSVAVCHKDHLKKTKEETMAESGSKRKRPERQLYVPPAQRASRLLTKQCEKKVTDKVQDKSVKCQESLSDSCSSVLSLSDFVNLVYFFNALPCEFRSLSKICNQHHNCEFRKFLNFKKYDAALKAENFIKIYDNFVLLGNVWWRLSELQWSQSDRQFKSYPIYDLDYPQIAADKPPAVLVNHDLNDFQKLVSQSDEHENSLYKIECDIVCDELENCHIVDLSVIELGHLFIISIQDGEYLHECQEKHDATTCCKNFRNQLEISAKLEKTVSAIPIENEAQKVEIVETKATENETNGTINTNGTNETPKTNKEIVKNQINKKKKKVSDNQHEQEKEIMRMTKEYINRRTRPIMKYVDDSNDTLRIDKDDSVNNWEDLFDDNGEIQENLLTEIVDKVGDDITIVKASEDYTAYTNKPPEDLEHIVELYNFPPTLETHDLVQAFSNINSDAMYIKWVDDTHALLVLGSLTQAQKAINMRNPLIKVRPMTAASAISMDVANKSDLKPAMKRPPTNLQTARRLITTHLGTKSKITKEQMAKEKQDLKNAREMKRLLKQNEKDAWEGNLRSSVN</sequence>
<evidence type="ECO:0000313" key="3">
    <source>
        <dbReference type="Proteomes" id="UP001168821"/>
    </source>
</evidence>
<evidence type="ECO:0008006" key="4">
    <source>
        <dbReference type="Google" id="ProtNLM"/>
    </source>
</evidence>
<evidence type="ECO:0000313" key="2">
    <source>
        <dbReference type="EMBL" id="KAJ3639607.1"/>
    </source>
</evidence>
<comment type="caution">
    <text evidence="2">The sequence shown here is derived from an EMBL/GenBank/DDBJ whole genome shotgun (WGS) entry which is preliminary data.</text>
</comment>
<dbReference type="EMBL" id="JALNTZ010000010">
    <property type="protein sequence ID" value="KAJ3639607.1"/>
    <property type="molecule type" value="Genomic_DNA"/>
</dbReference>
<dbReference type="InterPro" id="IPR039884">
    <property type="entry name" value="R3HC1/R3HCL"/>
</dbReference>
<dbReference type="InterPro" id="IPR012677">
    <property type="entry name" value="Nucleotide-bd_a/b_plait_sf"/>
</dbReference>
<dbReference type="Gene3D" id="3.30.70.330">
    <property type="match status" value="1"/>
</dbReference>
<dbReference type="PANTHER" id="PTHR21678:SF0">
    <property type="entry name" value="C3H1-TYPE DOMAIN-CONTAINING PROTEIN"/>
    <property type="match status" value="1"/>
</dbReference>
<reference evidence="2" key="1">
    <citation type="journal article" date="2023" name="G3 (Bethesda)">
        <title>Whole genome assemblies of Zophobas morio and Tenebrio molitor.</title>
        <authorList>
            <person name="Kaur S."/>
            <person name="Stinson S.A."/>
            <person name="diCenzo G.C."/>
        </authorList>
    </citation>
    <scope>NUCLEOTIDE SEQUENCE</scope>
    <source>
        <strain evidence="2">QUZm001</strain>
    </source>
</reference>
<name>A0AA38M296_9CUCU</name>
<evidence type="ECO:0000256" key="1">
    <source>
        <dbReference type="SAM" id="Coils"/>
    </source>
</evidence>
<keyword evidence="3" id="KW-1185">Reference proteome</keyword>
<protein>
    <recommendedName>
        <fullName evidence="4">Coiled-coil domain-containing protein R3HCC1L</fullName>
    </recommendedName>
</protein>
<dbReference type="PANTHER" id="PTHR21678">
    <property type="entry name" value="GROWTH INHIBITION AND DIFFERENTIATION RELATED PROTEIN 88"/>
    <property type="match status" value="1"/>
</dbReference>
<dbReference type="Proteomes" id="UP001168821">
    <property type="component" value="Unassembled WGS sequence"/>
</dbReference>
<dbReference type="GO" id="GO:0003676">
    <property type="term" value="F:nucleic acid binding"/>
    <property type="evidence" value="ECO:0007669"/>
    <property type="project" value="InterPro"/>
</dbReference>
<feature type="coiled-coil region" evidence="1">
    <location>
        <begin position="608"/>
        <end position="635"/>
    </location>
</feature>
<accession>A0AA38M296</accession>
<keyword evidence="1" id="KW-0175">Coiled coil</keyword>
<dbReference type="AlphaFoldDB" id="A0AA38M296"/>
<gene>
    <name evidence="2" type="ORF">Zmor_002957</name>
</gene>
<organism evidence="2 3">
    <name type="scientific">Zophobas morio</name>
    <dbReference type="NCBI Taxonomy" id="2755281"/>
    <lineage>
        <taxon>Eukaryota</taxon>
        <taxon>Metazoa</taxon>
        <taxon>Ecdysozoa</taxon>
        <taxon>Arthropoda</taxon>
        <taxon>Hexapoda</taxon>
        <taxon>Insecta</taxon>
        <taxon>Pterygota</taxon>
        <taxon>Neoptera</taxon>
        <taxon>Endopterygota</taxon>
        <taxon>Coleoptera</taxon>
        <taxon>Polyphaga</taxon>
        <taxon>Cucujiformia</taxon>
        <taxon>Tenebrionidae</taxon>
        <taxon>Zophobas</taxon>
    </lineage>
</organism>
<dbReference type="InterPro" id="IPR035979">
    <property type="entry name" value="RBD_domain_sf"/>
</dbReference>
<feature type="coiled-coil region" evidence="1">
    <location>
        <begin position="396"/>
        <end position="423"/>
    </location>
</feature>
<proteinExistence type="predicted"/>
<dbReference type="SUPFAM" id="SSF54928">
    <property type="entry name" value="RNA-binding domain, RBD"/>
    <property type="match status" value="1"/>
</dbReference>